<reference evidence="5" key="1">
    <citation type="submission" date="2023-07" db="EMBL/GenBank/DDBJ databases">
        <authorList>
            <person name="Ivanov I."/>
            <person name="Teneva D."/>
            <person name="Stoikov I."/>
        </authorList>
    </citation>
    <scope>NUCLEOTIDE SEQUENCE</scope>
    <source>
        <strain evidence="5">4475</strain>
    </source>
</reference>
<comment type="similarity">
    <text evidence="1">Belongs to the peptidase S16 family.</text>
</comment>
<evidence type="ECO:0000256" key="1">
    <source>
        <dbReference type="PROSITE-ProRule" id="PRU01122"/>
    </source>
</evidence>
<keyword evidence="2" id="KW-0812">Transmembrane</keyword>
<dbReference type="InterPro" id="IPR027065">
    <property type="entry name" value="Lon_Prtase"/>
</dbReference>
<dbReference type="PROSITE" id="PS51786">
    <property type="entry name" value="LON_PROTEOLYTIC"/>
    <property type="match status" value="1"/>
</dbReference>
<dbReference type="PANTHER" id="PTHR10046">
    <property type="entry name" value="ATP DEPENDENT LON PROTEASE FAMILY MEMBER"/>
    <property type="match status" value="1"/>
</dbReference>
<dbReference type="Proteomes" id="UP001189619">
    <property type="component" value="Chromosome"/>
</dbReference>
<dbReference type="SUPFAM" id="SSF50156">
    <property type="entry name" value="PDZ domain-like"/>
    <property type="match status" value="1"/>
</dbReference>
<dbReference type="PROSITE" id="PS50106">
    <property type="entry name" value="PDZ"/>
    <property type="match status" value="1"/>
</dbReference>
<evidence type="ECO:0000259" key="4">
    <source>
        <dbReference type="PROSITE" id="PS51786"/>
    </source>
</evidence>
<dbReference type="EC" id="3.4.21.53" evidence="1"/>
<keyword evidence="1" id="KW-0378">Hydrolase</keyword>
<dbReference type="InterPro" id="IPR001478">
    <property type="entry name" value="PDZ"/>
</dbReference>
<sequence>MSEERLITRNRSGRGSHSIPWLFVLAVVLLGTVFFVPTPYYVTRPGSAIELAPMIDVEGGKKDESGAFMLTTVRMGEANLAWYLYAQLSPNAELMKKELVVGSGESNEDFTRRELAVMDNSQKIAEAVAFRLAGYDVKIENQGVWVMGTIEGMPAKNVLQIGDVIVAVDGRPTREAKDLLQYLSTKKQGDQVEVTLIRDGREEKRTLTLAPLPDSKTPGLGIRPDNKQEIIVPKQVSISSQGIGGPSAGLMMTLEIYDQLNQEIDLTRGYKVAGTGTISPDGSVGRIGGINHKVVAADEAGADIFLAPDDAEGPVSNYQEALETAKRIGSRMRVVPVKTVDDALAFLKAQKPKSSYSE</sequence>
<organism evidence="5 6">
    <name type="scientific">Brevibacillus aydinogluensis</name>
    <dbReference type="NCBI Taxonomy" id="927786"/>
    <lineage>
        <taxon>Bacteria</taxon>
        <taxon>Bacillati</taxon>
        <taxon>Bacillota</taxon>
        <taxon>Bacilli</taxon>
        <taxon>Bacillales</taxon>
        <taxon>Paenibacillaceae</taxon>
        <taxon>Brevibacillus</taxon>
    </lineage>
</organism>
<dbReference type="NCBIfam" id="NF041438">
    <property type="entry name" value="SepM_fam_S16"/>
    <property type="match status" value="1"/>
</dbReference>
<gene>
    <name evidence="5" type="primary">sepM</name>
    <name evidence="5" type="ORF">BSPP4475_07570</name>
</gene>
<keyword evidence="2" id="KW-0472">Membrane</keyword>
<evidence type="ECO:0000313" key="5">
    <source>
        <dbReference type="EMBL" id="CAJ1002167.1"/>
    </source>
</evidence>
<dbReference type="SUPFAM" id="SSF54211">
    <property type="entry name" value="Ribosomal protein S5 domain 2-like"/>
    <property type="match status" value="1"/>
</dbReference>
<accession>A0AA48M8D9</accession>
<dbReference type="InterPro" id="IPR014721">
    <property type="entry name" value="Ribsml_uS5_D2-typ_fold_subgr"/>
</dbReference>
<dbReference type="EMBL" id="OY569118">
    <property type="protein sequence ID" value="CAJ1002167.1"/>
    <property type="molecule type" value="Genomic_DNA"/>
</dbReference>
<keyword evidence="2" id="KW-1133">Transmembrane helix</keyword>
<dbReference type="GO" id="GO:0004176">
    <property type="term" value="F:ATP-dependent peptidase activity"/>
    <property type="evidence" value="ECO:0007669"/>
    <property type="project" value="UniProtKB-UniRule"/>
</dbReference>
<dbReference type="GO" id="GO:0030163">
    <property type="term" value="P:protein catabolic process"/>
    <property type="evidence" value="ECO:0007669"/>
    <property type="project" value="InterPro"/>
</dbReference>
<dbReference type="AlphaFoldDB" id="A0AA48M8D9"/>
<evidence type="ECO:0000313" key="6">
    <source>
        <dbReference type="Proteomes" id="UP001189619"/>
    </source>
</evidence>
<evidence type="ECO:0000259" key="3">
    <source>
        <dbReference type="PROSITE" id="PS50106"/>
    </source>
</evidence>
<dbReference type="RefSeq" id="WP_304415329.1">
    <property type="nucleotide sequence ID" value="NZ_OY569118.1"/>
</dbReference>
<feature type="domain" description="Lon proteolytic" evidence="4">
    <location>
        <begin position="243"/>
        <end position="350"/>
    </location>
</feature>
<name>A0AA48M8D9_9BACL</name>
<dbReference type="Gene3D" id="3.30.230.10">
    <property type="match status" value="1"/>
</dbReference>
<comment type="catalytic activity">
    <reaction evidence="1">
        <text>Hydrolysis of proteins in presence of ATP.</text>
        <dbReference type="EC" id="3.4.21.53"/>
    </reaction>
</comment>
<dbReference type="GO" id="GO:0005524">
    <property type="term" value="F:ATP binding"/>
    <property type="evidence" value="ECO:0007669"/>
    <property type="project" value="InterPro"/>
</dbReference>
<dbReference type="InterPro" id="IPR020568">
    <property type="entry name" value="Ribosomal_Su5_D2-typ_SF"/>
</dbReference>
<protein>
    <recommendedName>
        <fullName evidence="1">endopeptidase La</fullName>
        <ecNumber evidence="1">3.4.21.53</ecNumber>
    </recommendedName>
</protein>
<dbReference type="KEGG" id="bayd:BSPP4475_07570"/>
<dbReference type="GO" id="GO:0006508">
    <property type="term" value="P:proteolysis"/>
    <property type="evidence" value="ECO:0007669"/>
    <property type="project" value="UniProtKB-KW"/>
</dbReference>
<dbReference type="Pfam" id="PF13180">
    <property type="entry name" value="PDZ_2"/>
    <property type="match status" value="1"/>
</dbReference>
<keyword evidence="1 5" id="KW-0645">Protease</keyword>
<feature type="transmembrane region" description="Helical" evidence="2">
    <location>
        <begin position="21"/>
        <end position="42"/>
    </location>
</feature>
<feature type="active site" evidence="1">
    <location>
        <position position="293"/>
    </location>
</feature>
<feature type="active site" evidence="1">
    <location>
        <position position="247"/>
    </location>
</feature>
<keyword evidence="6" id="KW-1185">Reference proteome</keyword>
<dbReference type="Pfam" id="PF05362">
    <property type="entry name" value="Lon_C"/>
    <property type="match status" value="1"/>
</dbReference>
<dbReference type="InterPro" id="IPR036034">
    <property type="entry name" value="PDZ_sf"/>
</dbReference>
<dbReference type="GO" id="GO:0004252">
    <property type="term" value="F:serine-type endopeptidase activity"/>
    <property type="evidence" value="ECO:0007669"/>
    <property type="project" value="UniProtKB-UniRule"/>
</dbReference>
<dbReference type="SMART" id="SM00228">
    <property type="entry name" value="PDZ"/>
    <property type="match status" value="1"/>
</dbReference>
<keyword evidence="1" id="KW-0720">Serine protease</keyword>
<proteinExistence type="inferred from homology"/>
<evidence type="ECO:0000256" key="2">
    <source>
        <dbReference type="SAM" id="Phobius"/>
    </source>
</evidence>
<dbReference type="Gene3D" id="2.30.42.10">
    <property type="match status" value="1"/>
</dbReference>
<dbReference type="InterPro" id="IPR008269">
    <property type="entry name" value="Lon_proteolytic"/>
</dbReference>
<feature type="domain" description="PDZ" evidence="3">
    <location>
        <begin position="114"/>
        <end position="200"/>
    </location>
</feature>